<comment type="subcellular location">
    <subcellularLocation>
        <location evidence="1">Nucleus</location>
    </subcellularLocation>
</comment>
<dbReference type="AlphaFoldDB" id="L1LCP9"/>
<dbReference type="GO" id="GO:0008420">
    <property type="term" value="F:RNA polymerase II CTD heptapeptide repeat phosphatase activity"/>
    <property type="evidence" value="ECO:0007669"/>
    <property type="project" value="InterPro"/>
</dbReference>
<dbReference type="GeneID" id="15803086"/>
<dbReference type="InterPro" id="IPR036420">
    <property type="entry name" value="BRCT_dom_sf"/>
</dbReference>
<dbReference type="InterPro" id="IPR023214">
    <property type="entry name" value="HAD_sf"/>
</dbReference>
<evidence type="ECO:0000256" key="2">
    <source>
        <dbReference type="ARBA" id="ARBA00013081"/>
    </source>
</evidence>
<dbReference type="Gene3D" id="3.40.50.1000">
    <property type="entry name" value="HAD superfamily/HAD-like"/>
    <property type="match status" value="1"/>
</dbReference>
<evidence type="ECO:0000313" key="10">
    <source>
        <dbReference type="Proteomes" id="UP000031512"/>
    </source>
</evidence>
<dbReference type="PANTHER" id="PTHR23081">
    <property type="entry name" value="RNA POLYMERASE II CTD PHOSPHATASE"/>
    <property type="match status" value="1"/>
</dbReference>
<dbReference type="Proteomes" id="UP000031512">
    <property type="component" value="Unassembled WGS sequence"/>
</dbReference>
<evidence type="ECO:0000259" key="7">
    <source>
        <dbReference type="PROSITE" id="PS50172"/>
    </source>
</evidence>
<dbReference type="InterPro" id="IPR036412">
    <property type="entry name" value="HAD-like_sf"/>
</dbReference>
<evidence type="ECO:0000256" key="5">
    <source>
        <dbReference type="ARBA" id="ARBA00047761"/>
    </source>
</evidence>
<organism evidence="9 10">
    <name type="scientific">Theileria equi strain WA</name>
    <dbReference type="NCBI Taxonomy" id="1537102"/>
    <lineage>
        <taxon>Eukaryota</taxon>
        <taxon>Sar</taxon>
        <taxon>Alveolata</taxon>
        <taxon>Apicomplexa</taxon>
        <taxon>Aconoidasida</taxon>
        <taxon>Piroplasmida</taxon>
        <taxon>Theileriidae</taxon>
        <taxon>Theileria</taxon>
    </lineage>
</organism>
<dbReference type="Pfam" id="PF03031">
    <property type="entry name" value="NIF"/>
    <property type="match status" value="1"/>
</dbReference>
<keyword evidence="10" id="KW-1185">Reference proteome</keyword>
<dbReference type="SUPFAM" id="SSF56784">
    <property type="entry name" value="HAD-like"/>
    <property type="match status" value="1"/>
</dbReference>
<dbReference type="PROSITE" id="PS50969">
    <property type="entry name" value="FCP1"/>
    <property type="match status" value="1"/>
</dbReference>
<sequence length="739" mass="84887">MESEDLEELLESVFDLEEDDWHEIYAAEGTPLPSQLRWIANEGSYVVKDQILAILSPLHEDEQTSDHKYVTCVEENESDVTNDKGVQCLNADEFDLSGKNGNCSNMEIDLVSASNVDNNYEDISANLSTKKPDNLLLRSTVSGKLHRLVPNLAEIKTKSDILGRIESSECNHEVVIHGLCVYCSTLVNPPKEDDYDIDQSDPKRRCGSFDQVVPGFITNDSAMRINSSLAYDMEYNEILKVLQKRKLCLVLDLDNTLLHASSQKLPSDVYVDEIDFLSKDADIFKDVQYNDDEGTLKLRKKFESSIIQTMVYNESETMCCKSYFKLRPGVFKFLKEMSAKFELYLFTMGTKQHASSSLKILDPKRIYFGNRIFCRNDSRSSMKSLDRIFPKHKNLVLIVDDTEHVWTCNLGLIKIHPYFFFPDLSYLQFQDIRTLTRISAALQAPGTYSNFVWHMLEEKISEKTDSTNADKNDEQLKDGDGFLIPSAIKRKIINYNNLFISNERPSNIYINPINELSEKSSNTQDNHNSTELFKKVYVRDNDAQLLNISELLEKVHSMYYDEFDRVVDGFSTDSIAVEYNTSSYDEPTSKNISHEGNSKYKQSYSLDMVKQLLDTKTLPEAGTILQDIRKNVMSKVCLYANPRDFTCPKTGRIVDFLAHSDFGQWASKFGAKITISFDESVTHYLCNNPHNDEIQFKHNAKKVHVKWLEAVLYTWKLVEEDKFNASNWSDPIRSFWDLL</sequence>
<feature type="domain" description="FCP1 homology" evidence="8">
    <location>
        <begin position="242"/>
        <end position="439"/>
    </location>
</feature>
<accession>L1LCP9</accession>
<evidence type="ECO:0000256" key="1">
    <source>
        <dbReference type="ARBA" id="ARBA00004123"/>
    </source>
</evidence>
<evidence type="ECO:0000313" key="9">
    <source>
        <dbReference type="EMBL" id="EKX73116.1"/>
    </source>
</evidence>
<proteinExistence type="predicted"/>
<evidence type="ECO:0000256" key="3">
    <source>
        <dbReference type="ARBA" id="ARBA00022801"/>
    </source>
</evidence>
<keyword evidence="4" id="KW-0539">Nucleus</keyword>
<dbReference type="KEGG" id="beq:BEWA_051700"/>
<evidence type="ECO:0000256" key="4">
    <source>
        <dbReference type="ARBA" id="ARBA00023242"/>
    </source>
</evidence>
<keyword evidence="3" id="KW-0378">Hydrolase</keyword>
<comment type="catalytic activity">
    <reaction evidence="5">
        <text>O-phospho-L-seryl-[protein] + H2O = L-seryl-[protein] + phosphate</text>
        <dbReference type="Rhea" id="RHEA:20629"/>
        <dbReference type="Rhea" id="RHEA-COMP:9863"/>
        <dbReference type="Rhea" id="RHEA-COMP:11604"/>
        <dbReference type="ChEBI" id="CHEBI:15377"/>
        <dbReference type="ChEBI" id="CHEBI:29999"/>
        <dbReference type="ChEBI" id="CHEBI:43474"/>
        <dbReference type="ChEBI" id="CHEBI:83421"/>
        <dbReference type="EC" id="3.1.3.16"/>
    </reaction>
</comment>
<dbReference type="RefSeq" id="XP_004832568.1">
    <property type="nucleotide sequence ID" value="XM_004832511.1"/>
</dbReference>
<evidence type="ECO:0000259" key="8">
    <source>
        <dbReference type="PROSITE" id="PS50969"/>
    </source>
</evidence>
<comment type="catalytic activity">
    <reaction evidence="6">
        <text>O-phospho-L-threonyl-[protein] + H2O = L-threonyl-[protein] + phosphate</text>
        <dbReference type="Rhea" id="RHEA:47004"/>
        <dbReference type="Rhea" id="RHEA-COMP:11060"/>
        <dbReference type="Rhea" id="RHEA-COMP:11605"/>
        <dbReference type="ChEBI" id="CHEBI:15377"/>
        <dbReference type="ChEBI" id="CHEBI:30013"/>
        <dbReference type="ChEBI" id="CHEBI:43474"/>
        <dbReference type="ChEBI" id="CHEBI:61977"/>
        <dbReference type="EC" id="3.1.3.16"/>
    </reaction>
</comment>
<gene>
    <name evidence="9" type="ORF">BEWA_051700</name>
</gene>
<dbReference type="STRING" id="1537102.L1LCP9"/>
<dbReference type="CDD" id="cd07521">
    <property type="entry name" value="HAD_FCP1-like"/>
    <property type="match status" value="1"/>
</dbReference>
<dbReference type="EC" id="3.1.3.16" evidence="2"/>
<dbReference type="eggNOG" id="KOG0323">
    <property type="taxonomic scope" value="Eukaryota"/>
</dbReference>
<dbReference type="InterPro" id="IPR039189">
    <property type="entry name" value="Fcp1"/>
</dbReference>
<comment type="caution">
    <text evidence="9">The sequence shown here is derived from an EMBL/GenBank/DDBJ whole genome shotgun (WGS) entry which is preliminary data.</text>
</comment>
<dbReference type="InterPro" id="IPR001357">
    <property type="entry name" value="BRCT_dom"/>
</dbReference>
<dbReference type="InterPro" id="IPR004274">
    <property type="entry name" value="FCP1_dom"/>
</dbReference>
<dbReference type="VEuPathDB" id="PiroplasmaDB:BEWA_051700"/>
<feature type="domain" description="BRCT" evidence="7">
    <location>
        <begin position="666"/>
        <end position="725"/>
    </location>
</feature>
<evidence type="ECO:0000256" key="6">
    <source>
        <dbReference type="ARBA" id="ARBA00048336"/>
    </source>
</evidence>
<dbReference type="OrthoDB" id="10249888at2759"/>
<dbReference type="EMBL" id="ACOU01000003">
    <property type="protein sequence ID" value="EKX73116.1"/>
    <property type="molecule type" value="Genomic_DNA"/>
</dbReference>
<name>L1LCP9_THEEQ</name>
<protein>
    <recommendedName>
        <fullName evidence="2">protein-serine/threonine phosphatase</fullName>
        <ecNumber evidence="2">3.1.3.16</ecNumber>
    </recommendedName>
</protein>
<reference evidence="9 10" key="1">
    <citation type="journal article" date="2012" name="BMC Genomics">
        <title>Comparative genomic analysis and phylogenetic position of Theileria equi.</title>
        <authorList>
            <person name="Kappmeyer L.S."/>
            <person name="Thiagarajan M."/>
            <person name="Herndon D.R."/>
            <person name="Ramsay J.D."/>
            <person name="Caler E."/>
            <person name="Djikeng A."/>
            <person name="Gillespie J.J."/>
            <person name="Lau A.O."/>
            <person name="Roalson E.H."/>
            <person name="Silva J.C."/>
            <person name="Silva M.G."/>
            <person name="Suarez C.E."/>
            <person name="Ueti M.W."/>
            <person name="Nene V.M."/>
            <person name="Mealey R.H."/>
            <person name="Knowles D.P."/>
            <person name="Brayton K.A."/>
        </authorList>
    </citation>
    <scope>NUCLEOTIDE SEQUENCE [LARGE SCALE GENOMIC DNA]</scope>
    <source>
        <strain evidence="9 10">WA</strain>
    </source>
</reference>
<dbReference type="Gene3D" id="3.40.50.10190">
    <property type="entry name" value="BRCT domain"/>
    <property type="match status" value="1"/>
</dbReference>
<dbReference type="SUPFAM" id="SSF52113">
    <property type="entry name" value="BRCT domain"/>
    <property type="match status" value="1"/>
</dbReference>
<dbReference type="PANTHER" id="PTHR23081:SF36">
    <property type="entry name" value="RNA POLYMERASE II SUBUNIT A C-TERMINAL DOMAIN PHOSPHATASE"/>
    <property type="match status" value="1"/>
</dbReference>
<dbReference type="SMART" id="SM00577">
    <property type="entry name" value="CPDc"/>
    <property type="match status" value="1"/>
</dbReference>
<dbReference type="GO" id="GO:0005634">
    <property type="term" value="C:nucleus"/>
    <property type="evidence" value="ECO:0007669"/>
    <property type="project" value="UniProtKB-SubCell"/>
</dbReference>
<dbReference type="PROSITE" id="PS50172">
    <property type="entry name" value="BRCT"/>
    <property type="match status" value="1"/>
</dbReference>